<accession>A0A420CXN8</accession>
<evidence type="ECO:0000313" key="4">
    <source>
        <dbReference type="Proteomes" id="UP000658202"/>
    </source>
</evidence>
<dbReference type="EMBL" id="RAQH01000008">
    <property type="protein sequence ID" value="RKE83239.1"/>
    <property type="molecule type" value="Genomic_DNA"/>
</dbReference>
<organism evidence="2 3">
    <name type="scientific">Epilithonimonas arachidiradicis</name>
    <dbReference type="NCBI Taxonomy" id="1617282"/>
    <lineage>
        <taxon>Bacteria</taxon>
        <taxon>Pseudomonadati</taxon>
        <taxon>Bacteroidota</taxon>
        <taxon>Flavobacteriia</taxon>
        <taxon>Flavobacteriales</taxon>
        <taxon>Weeksellaceae</taxon>
        <taxon>Chryseobacterium group</taxon>
        <taxon>Epilithonimonas</taxon>
    </lineage>
</organism>
<dbReference type="Proteomes" id="UP000658202">
    <property type="component" value="Unassembled WGS sequence"/>
</dbReference>
<dbReference type="RefSeq" id="WP_120214359.1">
    <property type="nucleotide sequence ID" value="NZ_BMCW01000008.1"/>
</dbReference>
<dbReference type="PROSITE" id="PS51257">
    <property type="entry name" value="PROKAR_LIPOPROTEIN"/>
    <property type="match status" value="1"/>
</dbReference>
<evidence type="ECO:0008006" key="5">
    <source>
        <dbReference type="Google" id="ProtNLM"/>
    </source>
</evidence>
<name>A0A420CXN8_9FLAO</name>
<dbReference type="OrthoDB" id="1255012at2"/>
<reference evidence="4" key="3">
    <citation type="journal article" date="2019" name="Int. J. Syst. Evol. Microbiol.">
        <title>The Global Catalogue of Microorganisms (GCM) 10K type strain sequencing project: providing services to taxonomists for standard genome sequencing and annotation.</title>
        <authorList>
            <consortium name="The Broad Institute Genomics Platform"/>
            <consortium name="The Broad Institute Genome Sequencing Center for Infectious Disease"/>
            <person name="Wu L."/>
            <person name="Ma J."/>
        </authorList>
    </citation>
    <scope>NUCLEOTIDE SEQUENCE [LARGE SCALE GENOMIC DNA]</scope>
    <source>
        <strain evidence="4">CCM 8490</strain>
    </source>
</reference>
<evidence type="ECO:0000313" key="3">
    <source>
        <dbReference type="Proteomes" id="UP000285906"/>
    </source>
</evidence>
<reference evidence="1" key="4">
    <citation type="submission" date="2024-05" db="EMBL/GenBank/DDBJ databases">
        <authorList>
            <person name="Sun Q."/>
            <person name="Sedlacek I."/>
        </authorList>
    </citation>
    <scope>NUCLEOTIDE SEQUENCE</scope>
    <source>
        <strain evidence="1">CCM 8490</strain>
    </source>
</reference>
<dbReference type="Proteomes" id="UP000285906">
    <property type="component" value="Unassembled WGS sequence"/>
</dbReference>
<proteinExistence type="predicted"/>
<keyword evidence="4" id="KW-1185">Reference proteome</keyword>
<reference evidence="1" key="1">
    <citation type="journal article" date="2014" name="Int. J. Syst. Evol. Microbiol.">
        <title>Complete genome of a new Firmicutes species belonging to the dominant human colonic microbiota ('Ruminococcus bicirculans') reveals two chromosomes and a selective capacity to utilize plant glucans.</title>
        <authorList>
            <consortium name="NISC Comparative Sequencing Program"/>
            <person name="Wegmann U."/>
            <person name="Louis P."/>
            <person name="Goesmann A."/>
            <person name="Henrissat B."/>
            <person name="Duncan S.H."/>
            <person name="Flint H.J."/>
        </authorList>
    </citation>
    <scope>NUCLEOTIDE SEQUENCE</scope>
    <source>
        <strain evidence="1">CCM 8490</strain>
    </source>
</reference>
<sequence length="163" mass="18770">MEYTKLSILLLAFTILSCDKKQDPKAIDFINQWEKLEIKTHTEKIIISKFSDSAKYEQNLNNIVFQILPEDGKLVEEKIVRKNIYFTKGERDSLAKYIYESVTKPKFTSIIATEYSGSVSLNYDTGSLRLICEYNSTGNWSAVSDETKKIYTILSKKVEISKN</sequence>
<gene>
    <name evidence="2" type="ORF">BXY58_2793</name>
    <name evidence="1" type="ORF">GCM10007332_30650</name>
</gene>
<protein>
    <recommendedName>
        <fullName evidence="5">Lipoprotein</fullName>
    </recommendedName>
</protein>
<dbReference type="AlphaFoldDB" id="A0A420CXN8"/>
<reference evidence="2 3" key="2">
    <citation type="submission" date="2018-09" db="EMBL/GenBank/DDBJ databases">
        <title>Genomic Encyclopedia of Archaeal and Bacterial Type Strains, Phase II (KMG-II): from individual species to whole genera.</title>
        <authorList>
            <person name="Goeker M."/>
        </authorList>
    </citation>
    <scope>NUCLEOTIDE SEQUENCE [LARGE SCALE GENOMIC DNA]</scope>
    <source>
        <strain evidence="2 3">DSM 27620</strain>
    </source>
</reference>
<evidence type="ECO:0000313" key="2">
    <source>
        <dbReference type="EMBL" id="RKE83239.1"/>
    </source>
</evidence>
<dbReference type="EMBL" id="BMCW01000008">
    <property type="protein sequence ID" value="GGG65895.1"/>
    <property type="molecule type" value="Genomic_DNA"/>
</dbReference>
<comment type="caution">
    <text evidence="2">The sequence shown here is derived from an EMBL/GenBank/DDBJ whole genome shotgun (WGS) entry which is preliminary data.</text>
</comment>
<evidence type="ECO:0000313" key="1">
    <source>
        <dbReference type="EMBL" id="GGG65895.1"/>
    </source>
</evidence>